<evidence type="ECO:0000313" key="2">
    <source>
        <dbReference type="EMBL" id="GBP23768.1"/>
    </source>
</evidence>
<feature type="compositionally biased region" description="Basic and acidic residues" evidence="1">
    <location>
        <begin position="8"/>
        <end position="52"/>
    </location>
</feature>
<evidence type="ECO:0000256" key="1">
    <source>
        <dbReference type="SAM" id="MobiDB-lite"/>
    </source>
</evidence>
<evidence type="ECO:0000313" key="3">
    <source>
        <dbReference type="Proteomes" id="UP000299102"/>
    </source>
</evidence>
<name>A0A4C1UBP0_EUMVA</name>
<gene>
    <name evidence="2" type="ORF">EVAR_13725_1</name>
</gene>
<dbReference type="Proteomes" id="UP000299102">
    <property type="component" value="Unassembled WGS sequence"/>
</dbReference>
<feature type="region of interest" description="Disordered" evidence="1">
    <location>
        <begin position="1"/>
        <end position="54"/>
    </location>
</feature>
<protein>
    <submittedName>
        <fullName evidence="2">Uncharacterized protein</fullName>
    </submittedName>
</protein>
<sequence length="74" mass="8584">MVRQGGSESKESEELPPMDSRDPPEESPMHYLERMGHLMEDDRVDRKGRGEVYHSNSHSLDEITVKLLLHVRIL</sequence>
<organism evidence="2 3">
    <name type="scientific">Eumeta variegata</name>
    <name type="common">Bagworm moth</name>
    <name type="synonym">Eumeta japonica</name>
    <dbReference type="NCBI Taxonomy" id="151549"/>
    <lineage>
        <taxon>Eukaryota</taxon>
        <taxon>Metazoa</taxon>
        <taxon>Ecdysozoa</taxon>
        <taxon>Arthropoda</taxon>
        <taxon>Hexapoda</taxon>
        <taxon>Insecta</taxon>
        <taxon>Pterygota</taxon>
        <taxon>Neoptera</taxon>
        <taxon>Endopterygota</taxon>
        <taxon>Lepidoptera</taxon>
        <taxon>Glossata</taxon>
        <taxon>Ditrysia</taxon>
        <taxon>Tineoidea</taxon>
        <taxon>Psychidae</taxon>
        <taxon>Oiketicinae</taxon>
        <taxon>Eumeta</taxon>
    </lineage>
</organism>
<dbReference type="AlphaFoldDB" id="A0A4C1UBP0"/>
<reference evidence="2 3" key="1">
    <citation type="journal article" date="2019" name="Commun. Biol.">
        <title>The bagworm genome reveals a unique fibroin gene that provides high tensile strength.</title>
        <authorList>
            <person name="Kono N."/>
            <person name="Nakamura H."/>
            <person name="Ohtoshi R."/>
            <person name="Tomita M."/>
            <person name="Numata K."/>
            <person name="Arakawa K."/>
        </authorList>
    </citation>
    <scope>NUCLEOTIDE SEQUENCE [LARGE SCALE GENOMIC DNA]</scope>
</reference>
<dbReference type="EMBL" id="BGZK01000153">
    <property type="protein sequence ID" value="GBP23768.1"/>
    <property type="molecule type" value="Genomic_DNA"/>
</dbReference>
<proteinExistence type="predicted"/>
<keyword evidence="3" id="KW-1185">Reference proteome</keyword>
<accession>A0A4C1UBP0</accession>
<comment type="caution">
    <text evidence="2">The sequence shown here is derived from an EMBL/GenBank/DDBJ whole genome shotgun (WGS) entry which is preliminary data.</text>
</comment>